<evidence type="ECO:0000256" key="3">
    <source>
        <dbReference type="ARBA" id="ARBA00023172"/>
    </source>
</evidence>
<comment type="subcellular location">
    <subcellularLocation>
        <location evidence="1">Nucleus</location>
    </subcellularLocation>
</comment>
<dbReference type="Proteomes" id="UP000504637">
    <property type="component" value="Unplaced"/>
</dbReference>
<dbReference type="InterPro" id="IPR010776">
    <property type="entry name" value="Hop2_WH_dom"/>
</dbReference>
<proteinExistence type="inferred from homology"/>
<gene>
    <name evidence="9" type="ORF">K489DRAFT_293646</name>
</gene>
<dbReference type="GO" id="GO:0007129">
    <property type="term" value="P:homologous chromosome pairing at meiosis"/>
    <property type="evidence" value="ECO:0007669"/>
    <property type="project" value="TreeGrafter"/>
</dbReference>
<dbReference type="Pfam" id="PF07106">
    <property type="entry name" value="WHD_TBPIP"/>
    <property type="match status" value="1"/>
</dbReference>
<evidence type="ECO:0000313" key="9">
    <source>
        <dbReference type="RefSeq" id="XP_033455779.1"/>
    </source>
</evidence>
<dbReference type="OrthoDB" id="272266at2759"/>
<dbReference type="GO" id="GO:0120231">
    <property type="term" value="C:DNA recombinase auxiliary factor complex"/>
    <property type="evidence" value="ECO:0007669"/>
    <property type="project" value="TreeGrafter"/>
</dbReference>
<dbReference type="InterPro" id="IPR036388">
    <property type="entry name" value="WH-like_DNA-bd_sf"/>
</dbReference>
<dbReference type="GO" id="GO:0010774">
    <property type="term" value="P:meiotic strand invasion involved in reciprocal meiotic recombination"/>
    <property type="evidence" value="ECO:0007669"/>
    <property type="project" value="TreeGrafter"/>
</dbReference>
<accession>A0A6J3LSY3</accession>
<reference evidence="9" key="1">
    <citation type="submission" date="2020-01" db="EMBL/GenBank/DDBJ databases">
        <authorList>
            <consortium name="DOE Joint Genome Institute"/>
            <person name="Haridas S."/>
            <person name="Albert R."/>
            <person name="Binder M."/>
            <person name="Bloem J."/>
            <person name="Labutti K."/>
            <person name="Salamov A."/>
            <person name="Andreopoulos B."/>
            <person name="Baker S.E."/>
            <person name="Barry K."/>
            <person name="Bills G."/>
            <person name="Bluhm B.H."/>
            <person name="Cannon C."/>
            <person name="Castanera R."/>
            <person name="Culley D.E."/>
            <person name="Daum C."/>
            <person name="Ezra D."/>
            <person name="Gonzalez J.B."/>
            <person name="Henrissat B."/>
            <person name="Kuo A."/>
            <person name="Liang C."/>
            <person name="Lipzen A."/>
            <person name="Lutzoni F."/>
            <person name="Magnuson J."/>
            <person name="Mondo S."/>
            <person name="Nolan M."/>
            <person name="Ohm R."/>
            <person name="Pangilinan J."/>
            <person name="Park H.-J."/>
            <person name="Ramirez L."/>
            <person name="Alfaro M."/>
            <person name="Sun H."/>
            <person name="Tritt A."/>
            <person name="Yoshinaga Y."/>
            <person name="Zwiers L.-H."/>
            <person name="Turgeon B.G."/>
            <person name="Goodwin S.B."/>
            <person name="Spatafora J.W."/>
            <person name="Crous P.W."/>
            <person name="Grigoriev I.V."/>
        </authorList>
    </citation>
    <scope>NUCLEOTIDE SEQUENCE</scope>
    <source>
        <strain evidence="9">CBS 342.82</strain>
    </source>
</reference>
<dbReference type="Gene3D" id="1.10.10.10">
    <property type="entry name" value="Winged helix-like DNA-binding domain superfamily/Winged helix DNA-binding domain"/>
    <property type="match status" value="1"/>
</dbReference>
<reference evidence="9" key="3">
    <citation type="submission" date="2025-08" db="UniProtKB">
        <authorList>
            <consortium name="RefSeq"/>
        </authorList>
    </citation>
    <scope>IDENTIFICATION</scope>
    <source>
        <strain evidence="9">CBS 342.82</strain>
    </source>
</reference>
<dbReference type="GO" id="GO:0000794">
    <property type="term" value="C:condensed nuclear chromosome"/>
    <property type="evidence" value="ECO:0007669"/>
    <property type="project" value="TreeGrafter"/>
</dbReference>
<evidence type="ECO:0000256" key="1">
    <source>
        <dbReference type="ARBA" id="ARBA00004123"/>
    </source>
</evidence>
<dbReference type="AlphaFoldDB" id="A0A6J3LSY3"/>
<evidence type="ECO:0000256" key="6">
    <source>
        <dbReference type="SAM" id="MobiDB-lite"/>
    </source>
</evidence>
<sequence>KTTEKLTPAQSSTLILTYLRRQPSRPYSAVDISANLKNRVTKTSAAKILKDLHERGEIAGCTQGKQSVYHALQDFDPASIEEQFAQLDAETDSLREETAKLKAEEKDLRAQLRSPTTSAGNNGRHKNSIAQTLSIPDLRVVIGRLEQDKVDLENRLKRLNVNGAAKDGGGPPPVVSVREREEIVAEWKTWTKISLARRRIREELWAEVREIVG</sequence>
<dbReference type="GO" id="GO:0003690">
    <property type="term" value="F:double-stranded DNA binding"/>
    <property type="evidence" value="ECO:0007669"/>
    <property type="project" value="TreeGrafter"/>
</dbReference>
<protein>
    <submittedName>
        <fullName evidence="9">TBPIP-domain-containing protein</fullName>
    </submittedName>
</protein>
<evidence type="ECO:0000256" key="4">
    <source>
        <dbReference type="ARBA" id="ARBA00023242"/>
    </source>
</evidence>
<reference evidence="9" key="2">
    <citation type="submission" date="2020-04" db="EMBL/GenBank/DDBJ databases">
        <authorList>
            <consortium name="NCBI Genome Project"/>
        </authorList>
    </citation>
    <scope>NUCLEOTIDE SEQUENCE</scope>
    <source>
        <strain evidence="9">CBS 342.82</strain>
    </source>
</reference>
<keyword evidence="5" id="KW-0469">Meiosis</keyword>
<evidence type="ECO:0000256" key="2">
    <source>
        <dbReference type="ARBA" id="ARBA00007922"/>
    </source>
</evidence>
<keyword evidence="4" id="KW-0539">Nucleus</keyword>
<feature type="domain" description="Homologous-pairing protein 2 winged helix" evidence="7">
    <location>
        <begin position="13"/>
        <end position="70"/>
    </location>
</feature>
<dbReference type="GO" id="GO:0120230">
    <property type="term" value="F:recombinase activator activity"/>
    <property type="evidence" value="ECO:0007669"/>
    <property type="project" value="TreeGrafter"/>
</dbReference>
<evidence type="ECO:0000256" key="5">
    <source>
        <dbReference type="ARBA" id="ARBA00023254"/>
    </source>
</evidence>
<comment type="similarity">
    <text evidence="2">Belongs to the HOP2 family.</text>
</comment>
<dbReference type="GeneID" id="54358054"/>
<dbReference type="PANTHER" id="PTHR15938:SF0">
    <property type="entry name" value="HOMOLOGOUS-PAIRING PROTEIN 2 HOMOLOG"/>
    <property type="match status" value="1"/>
</dbReference>
<name>A0A6J3LSY3_9PEZI</name>
<feature type="region of interest" description="Disordered" evidence="6">
    <location>
        <begin position="103"/>
        <end position="128"/>
    </location>
</feature>
<keyword evidence="3" id="KW-0233">DNA recombination</keyword>
<evidence type="ECO:0000313" key="8">
    <source>
        <dbReference type="Proteomes" id="UP000504637"/>
    </source>
</evidence>
<keyword evidence="8" id="KW-1185">Reference proteome</keyword>
<feature type="non-terminal residue" evidence="9">
    <location>
        <position position="1"/>
    </location>
</feature>
<dbReference type="RefSeq" id="XP_033455779.1">
    <property type="nucleotide sequence ID" value="XM_033600254.1"/>
</dbReference>
<dbReference type="PANTHER" id="PTHR15938">
    <property type="entry name" value="TBP-1 INTERACTING PROTEIN"/>
    <property type="match status" value="1"/>
</dbReference>
<evidence type="ECO:0000259" key="7">
    <source>
        <dbReference type="Pfam" id="PF07106"/>
    </source>
</evidence>
<feature type="non-terminal residue" evidence="9">
    <location>
        <position position="213"/>
    </location>
</feature>
<dbReference type="GO" id="GO:0000709">
    <property type="term" value="P:meiotic joint molecule formation"/>
    <property type="evidence" value="ECO:0007669"/>
    <property type="project" value="TreeGrafter"/>
</dbReference>
<organism evidence="9">
    <name type="scientific">Dissoconium aciculare CBS 342.82</name>
    <dbReference type="NCBI Taxonomy" id="1314786"/>
    <lineage>
        <taxon>Eukaryota</taxon>
        <taxon>Fungi</taxon>
        <taxon>Dikarya</taxon>
        <taxon>Ascomycota</taxon>
        <taxon>Pezizomycotina</taxon>
        <taxon>Dothideomycetes</taxon>
        <taxon>Dothideomycetidae</taxon>
        <taxon>Mycosphaerellales</taxon>
        <taxon>Dissoconiaceae</taxon>
        <taxon>Dissoconium</taxon>
    </lineage>
</organism>